<dbReference type="Proteomes" id="UP000807159">
    <property type="component" value="Chromosome 8"/>
</dbReference>
<keyword evidence="2" id="KW-1185">Reference proteome</keyword>
<sequence>MMHAFEADLPYWDKYFDDIRPWLSTDCAIDRSIGDIIGFDRLGLRRSALVSLRLLLGTRSDEDIRKTIILHIDGEDHTICIDEIDSLHYPMTDSICFSMDTFHSNLVLEDGYTACGYESSSDGTITHFSVETTHDVGLDTGEKMKSFSNCEEVATAKPHLAGDPTYREVTYAAPTNLFPEILGYTQNLNHHVSTTSNNTADVSKVQDSNVQAHHLVDFGHVTSGHSLMLEAQLSLGTYCSDSLDSTSSFSCSNYDLAYEPIQDIWPQSDEAS</sequence>
<organism evidence="1 2">
    <name type="scientific">Populus deltoides</name>
    <name type="common">Eastern poplar</name>
    <name type="synonym">Eastern cottonwood</name>
    <dbReference type="NCBI Taxonomy" id="3696"/>
    <lineage>
        <taxon>Eukaryota</taxon>
        <taxon>Viridiplantae</taxon>
        <taxon>Streptophyta</taxon>
        <taxon>Embryophyta</taxon>
        <taxon>Tracheophyta</taxon>
        <taxon>Spermatophyta</taxon>
        <taxon>Magnoliopsida</taxon>
        <taxon>eudicotyledons</taxon>
        <taxon>Gunneridae</taxon>
        <taxon>Pentapetalae</taxon>
        <taxon>rosids</taxon>
        <taxon>fabids</taxon>
        <taxon>Malpighiales</taxon>
        <taxon>Salicaceae</taxon>
        <taxon>Saliceae</taxon>
        <taxon>Populus</taxon>
    </lineage>
</organism>
<evidence type="ECO:0000313" key="1">
    <source>
        <dbReference type="EMBL" id="KAH8500474.1"/>
    </source>
</evidence>
<evidence type="ECO:0000313" key="2">
    <source>
        <dbReference type="Proteomes" id="UP000807159"/>
    </source>
</evidence>
<dbReference type="AlphaFoldDB" id="A0A8T2Y5T1"/>
<protein>
    <submittedName>
        <fullName evidence="1">Uncharacterized protein</fullName>
    </submittedName>
</protein>
<comment type="caution">
    <text evidence="1">The sequence shown here is derived from an EMBL/GenBank/DDBJ whole genome shotgun (WGS) entry which is preliminary data.</text>
</comment>
<name>A0A8T2Y5T1_POPDE</name>
<accession>A0A8T2Y5T1</accession>
<dbReference type="EMBL" id="JACEGQ020000008">
    <property type="protein sequence ID" value="KAH8500474.1"/>
    <property type="molecule type" value="Genomic_DNA"/>
</dbReference>
<reference evidence="1" key="1">
    <citation type="journal article" date="2021" name="J. Hered.">
        <title>Genome Assembly of Salicaceae Populus deltoides (Eastern Cottonwood) I-69 Based on Nanopore Sequencing and Hi-C Technologies.</title>
        <authorList>
            <person name="Bai S."/>
            <person name="Wu H."/>
            <person name="Zhang J."/>
            <person name="Pan Z."/>
            <person name="Zhao W."/>
            <person name="Li Z."/>
            <person name="Tong C."/>
        </authorList>
    </citation>
    <scope>NUCLEOTIDE SEQUENCE</scope>
    <source>
        <tissue evidence="1">Leaf</tissue>
    </source>
</reference>
<proteinExistence type="predicted"/>
<gene>
    <name evidence="1" type="ORF">H0E87_015646</name>
</gene>